<proteinExistence type="inferred from homology"/>
<evidence type="ECO:0000256" key="2">
    <source>
        <dbReference type="ARBA" id="ARBA00022729"/>
    </source>
</evidence>
<protein>
    <submittedName>
        <fullName evidence="7">Sulfatase</fullName>
    </submittedName>
</protein>
<evidence type="ECO:0000256" key="1">
    <source>
        <dbReference type="ARBA" id="ARBA00008779"/>
    </source>
</evidence>
<keyword evidence="8" id="KW-1185">Reference proteome</keyword>
<comment type="caution">
    <text evidence="7">The sequence shown here is derived from an EMBL/GenBank/DDBJ whole genome shotgun (WGS) entry which is preliminary data.</text>
</comment>
<dbReference type="Proteomes" id="UP000307087">
    <property type="component" value="Unassembled WGS sequence"/>
</dbReference>
<dbReference type="PANTHER" id="PTHR43108">
    <property type="entry name" value="N-ACETYLGLUCOSAMINE-6-SULFATASE FAMILY MEMBER"/>
    <property type="match status" value="1"/>
</dbReference>
<evidence type="ECO:0000313" key="7">
    <source>
        <dbReference type="EMBL" id="THV08903.1"/>
    </source>
</evidence>
<dbReference type="PROSITE" id="PS00149">
    <property type="entry name" value="SULFATASE_2"/>
    <property type="match status" value="1"/>
</dbReference>
<evidence type="ECO:0000259" key="6">
    <source>
        <dbReference type="Pfam" id="PF00884"/>
    </source>
</evidence>
<dbReference type="Pfam" id="PF00884">
    <property type="entry name" value="Sulfatase"/>
    <property type="match status" value="1"/>
</dbReference>
<dbReference type="SUPFAM" id="SSF53649">
    <property type="entry name" value="Alkaline phosphatase-like"/>
    <property type="match status" value="1"/>
</dbReference>
<dbReference type="PANTHER" id="PTHR43108:SF8">
    <property type="entry name" value="SD21168P"/>
    <property type="match status" value="1"/>
</dbReference>
<dbReference type="Gene3D" id="3.40.720.10">
    <property type="entry name" value="Alkaline Phosphatase, subunit A"/>
    <property type="match status" value="1"/>
</dbReference>
<keyword evidence="2 5" id="KW-0732">Signal</keyword>
<dbReference type="GO" id="GO:0016787">
    <property type="term" value="F:hydrolase activity"/>
    <property type="evidence" value="ECO:0007669"/>
    <property type="project" value="UniProtKB-KW"/>
</dbReference>
<dbReference type="InterPro" id="IPR024607">
    <property type="entry name" value="Sulfatase_CS"/>
</dbReference>
<evidence type="ECO:0000256" key="3">
    <source>
        <dbReference type="ARBA" id="ARBA00022801"/>
    </source>
</evidence>
<dbReference type="InterPro" id="IPR000917">
    <property type="entry name" value="Sulfatase_N"/>
</dbReference>
<dbReference type="EMBL" id="STGW01000021">
    <property type="protein sequence ID" value="THV08903.1"/>
    <property type="molecule type" value="Genomic_DNA"/>
</dbReference>
<sequence length="563" mass="61158">MTRGRRLWAAATLLTLVLAACSGDPASEPAPTGGEGDDRVRAPAAAAAPNVLLVMADDMRADELQWMPKTRRQLGARGLEFLNSFAPNPLCCPARASLLTGKYSHNHRVLSHEAPYGFGAFDDSTTLATSLQAAGYRTALVGKYLNGYGEQPTYDGDDSLLYVPPGWNQWYGSTDHVFAPGESPGGGTYHYFDLTSNINGELVNFAGQYSTDVTGQQTRDLIRRFAAAEDGAPWFVWWNPVAPHHGGPAEPDDPGTVPRADGFGVKWLTPARPASVQGRFDDAITHGLGMPADGIAEEDVSDKPAYVRSFPQFTQREVEVLTEVSRQRAEALSVLDDQMARTLRMLRRVPGGEDTVVVFTSDNGYYLGEHRKRQGKINLHEPSIRVPFLIAGPEVPRGVRHDPVTVQDLATTIAAWARADLPAVDGTDIRPVLRDGDRGWTRPVLLEGLMPESTYLNAKGRPAGMGDLDTMGLRLGRWKFVIYSTGEVEAYDLQADPLELESLAWGADDATLTALHELWQAYATCAGDACRRPLADEWVAGTDLNRAITVGQRAAVAAEYGQG</sequence>
<feature type="signal peptide" evidence="5">
    <location>
        <begin position="1"/>
        <end position="22"/>
    </location>
</feature>
<dbReference type="InterPro" id="IPR017850">
    <property type="entry name" value="Alkaline_phosphatase_core_sf"/>
</dbReference>
<dbReference type="OrthoDB" id="9777306at2"/>
<evidence type="ECO:0000256" key="4">
    <source>
        <dbReference type="ARBA" id="ARBA00023180"/>
    </source>
</evidence>
<evidence type="ECO:0000313" key="8">
    <source>
        <dbReference type="Proteomes" id="UP000307087"/>
    </source>
</evidence>
<feature type="domain" description="Sulfatase N-terminal" evidence="6">
    <location>
        <begin position="49"/>
        <end position="417"/>
    </location>
</feature>
<dbReference type="RefSeq" id="WP_136564357.1">
    <property type="nucleotide sequence ID" value="NZ_BAABLS010000007.1"/>
</dbReference>
<accession>A0A4S8MZN0</accession>
<dbReference type="CDD" id="cd16147">
    <property type="entry name" value="G6S"/>
    <property type="match status" value="1"/>
</dbReference>
<reference evidence="7 8" key="1">
    <citation type="journal article" date="2009" name="Int. J. Syst. Evol. Microbiol.">
        <title>Nocardioides caeni sp. nov., isolated from wastewater.</title>
        <authorList>
            <person name="Yoon J.H."/>
            <person name="Kang S.J."/>
            <person name="Park S."/>
            <person name="Kim W."/>
            <person name="Oh T.K."/>
        </authorList>
    </citation>
    <scope>NUCLEOTIDE SEQUENCE [LARGE SCALE GENOMIC DNA]</scope>
    <source>
        <strain evidence="7 8">DSM 23134</strain>
    </source>
</reference>
<keyword evidence="3" id="KW-0378">Hydrolase</keyword>
<feature type="chain" id="PRO_5038853020" evidence="5">
    <location>
        <begin position="23"/>
        <end position="563"/>
    </location>
</feature>
<organism evidence="7 8">
    <name type="scientific">Nocardioides caeni</name>
    <dbReference type="NCBI Taxonomy" id="574700"/>
    <lineage>
        <taxon>Bacteria</taxon>
        <taxon>Bacillati</taxon>
        <taxon>Actinomycetota</taxon>
        <taxon>Actinomycetes</taxon>
        <taxon>Propionibacteriales</taxon>
        <taxon>Nocardioidaceae</taxon>
        <taxon>Nocardioides</taxon>
    </lineage>
</organism>
<name>A0A4S8MZN0_9ACTN</name>
<dbReference type="PROSITE" id="PS00523">
    <property type="entry name" value="SULFATASE_1"/>
    <property type="match status" value="1"/>
</dbReference>
<comment type="similarity">
    <text evidence="1">Belongs to the sulfatase family.</text>
</comment>
<dbReference type="AlphaFoldDB" id="A0A4S8MZN0"/>
<evidence type="ECO:0000256" key="5">
    <source>
        <dbReference type="SAM" id="SignalP"/>
    </source>
</evidence>
<keyword evidence="4" id="KW-0325">Glycoprotein</keyword>
<dbReference type="PROSITE" id="PS51257">
    <property type="entry name" value="PROKAR_LIPOPROTEIN"/>
    <property type="match status" value="1"/>
</dbReference>
<gene>
    <name evidence="7" type="ORF">E9934_18335</name>
</gene>